<keyword evidence="2" id="KW-1185">Reference proteome</keyword>
<protein>
    <submittedName>
        <fullName evidence="1">Beta-ureidopropionase 1</fullName>
    </submittedName>
</protein>
<evidence type="ECO:0000313" key="2">
    <source>
        <dbReference type="Proteomes" id="UP000233020"/>
    </source>
</evidence>
<dbReference type="GO" id="GO:0003837">
    <property type="term" value="F:beta-ureidopropionase activity"/>
    <property type="evidence" value="ECO:0007669"/>
    <property type="project" value="TreeGrafter"/>
</dbReference>
<name>A0A2K5EIP7_AOTNA</name>
<dbReference type="Gene3D" id="3.60.110.10">
    <property type="entry name" value="Carbon-nitrogen hydrolase"/>
    <property type="match status" value="1"/>
</dbReference>
<dbReference type="Ensembl" id="ENSANAT00000051124.1">
    <property type="protein sequence ID" value="ENSANAP00000033070.1"/>
    <property type="gene ID" value="ENSANAG00000034229.1"/>
</dbReference>
<gene>
    <name evidence="1" type="primary">UPB1</name>
</gene>
<sequence>MAGAEWTSLEESLEKHLPLLDLQEVKRVLYGKELRKLDLPREAFKAASREDFELQGYAFEAAEEQLRQPRIVHVGLVQNRIPLATDAPVTEQVSALHKRIKSIVEVAAMCGVNIICFQEVLCPHHQEPRPPCCHVPGCFLPHGSESIHSSPSLSLPGPSPWQLTLAFVIPSSWCPVPS</sequence>
<dbReference type="AlphaFoldDB" id="A0A2K5EIP7"/>
<reference evidence="1" key="1">
    <citation type="submission" date="2025-08" db="UniProtKB">
        <authorList>
            <consortium name="Ensembl"/>
        </authorList>
    </citation>
    <scope>IDENTIFICATION</scope>
</reference>
<proteinExistence type="predicted"/>
<dbReference type="GeneTree" id="ENSGT00390000004906"/>
<reference evidence="1" key="2">
    <citation type="submission" date="2025-09" db="UniProtKB">
        <authorList>
            <consortium name="Ensembl"/>
        </authorList>
    </citation>
    <scope>IDENTIFICATION</scope>
</reference>
<dbReference type="GO" id="GO:0033396">
    <property type="term" value="P:beta-alanine biosynthetic process via 3-ureidopropionate"/>
    <property type="evidence" value="ECO:0007669"/>
    <property type="project" value="TreeGrafter"/>
</dbReference>
<dbReference type="PANTHER" id="PTHR43674:SF2">
    <property type="entry name" value="BETA-UREIDOPROPIONASE"/>
    <property type="match status" value="1"/>
</dbReference>
<accession>A0A2K5EIP7</accession>
<dbReference type="InterPro" id="IPR050345">
    <property type="entry name" value="Aliph_Amidase/BUP"/>
</dbReference>
<dbReference type="Proteomes" id="UP000233020">
    <property type="component" value="Unplaced"/>
</dbReference>
<dbReference type="PANTHER" id="PTHR43674">
    <property type="entry name" value="NITRILASE C965.09-RELATED"/>
    <property type="match status" value="1"/>
</dbReference>
<dbReference type="InterPro" id="IPR036526">
    <property type="entry name" value="C-N_Hydrolase_sf"/>
</dbReference>
<organism evidence="1 2">
    <name type="scientific">Aotus nancymaae</name>
    <name type="common">Ma's night monkey</name>
    <dbReference type="NCBI Taxonomy" id="37293"/>
    <lineage>
        <taxon>Eukaryota</taxon>
        <taxon>Metazoa</taxon>
        <taxon>Chordata</taxon>
        <taxon>Craniata</taxon>
        <taxon>Vertebrata</taxon>
        <taxon>Euteleostomi</taxon>
        <taxon>Mammalia</taxon>
        <taxon>Eutheria</taxon>
        <taxon>Euarchontoglires</taxon>
        <taxon>Primates</taxon>
        <taxon>Haplorrhini</taxon>
        <taxon>Platyrrhini</taxon>
        <taxon>Aotidae</taxon>
        <taxon>Aotus</taxon>
    </lineage>
</organism>
<evidence type="ECO:0000313" key="1">
    <source>
        <dbReference type="Ensembl" id="ENSANAP00000033070.1"/>
    </source>
</evidence>